<keyword evidence="2" id="KW-0732">Signal</keyword>
<comment type="caution">
    <text evidence="3">The sequence shown here is derived from an EMBL/GenBank/DDBJ whole genome shotgun (WGS) entry which is preliminary data.</text>
</comment>
<feature type="region of interest" description="Disordered" evidence="1">
    <location>
        <begin position="32"/>
        <end position="68"/>
    </location>
</feature>
<gene>
    <name evidence="3" type="ORF">VFPBJ_02197</name>
</gene>
<proteinExistence type="predicted"/>
<evidence type="ECO:0000256" key="2">
    <source>
        <dbReference type="SAM" id="SignalP"/>
    </source>
</evidence>
<accession>A0A179H223</accession>
<evidence type="ECO:0000313" key="4">
    <source>
        <dbReference type="Proteomes" id="UP000078240"/>
    </source>
</evidence>
<dbReference type="Proteomes" id="UP000078240">
    <property type="component" value="Unassembled WGS sequence"/>
</dbReference>
<protein>
    <submittedName>
        <fullName evidence="3">Uncharacterized protein</fullName>
    </submittedName>
</protein>
<name>A0A179H223_PURLI</name>
<feature type="compositionally biased region" description="Basic and acidic residues" evidence="1">
    <location>
        <begin position="45"/>
        <end position="55"/>
    </location>
</feature>
<evidence type="ECO:0000256" key="1">
    <source>
        <dbReference type="SAM" id="MobiDB-lite"/>
    </source>
</evidence>
<organism evidence="3 4">
    <name type="scientific">Purpureocillium lilacinum</name>
    <name type="common">Paecilomyces lilacinus</name>
    <dbReference type="NCBI Taxonomy" id="33203"/>
    <lineage>
        <taxon>Eukaryota</taxon>
        <taxon>Fungi</taxon>
        <taxon>Dikarya</taxon>
        <taxon>Ascomycota</taxon>
        <taxon>Pezizomycotina</taxon>
        <taxon>Sordariomycetes</taxon>
        <taxon>Hypocreomycetidae</taxon>
        <taxon>Hypocreales</taxon>
        <taxon>Ophiocordycipitaceae</taxon>
        <taxon>Purpureocillium</taxon>
    </lineage>
</organism>
<feature type="chain" id="PRO_5008103227" evidence="2">
    <location>
        <begin position="28"/>
        <end position="88"/>
    </location>
</feature>
<dbReference type="AlphaFoldDB" id="A0A179H223"/>
<feature type="signal peptide" evidence="2">
    <location>
        <begin position="1"/>
        <end position="27"/>
    </location>
</feature>
<evidence type="ECO:0000313" key="3">
    <source>
        <dbReference type="EMBL" id="OAQ83429.1"/>
    </source>
</evidence>
<dbReference type="EMBL" id="LSBH01000002">
    <property type="protein sequence ID" value="OAQ83429.1"/>
    <property type="molecule type" value="Genomic_DNA"/>
</dbReference>
<reference evidence="3 4" key="1">
    <citation type="submission" date="2016-01" db="EMBL/GenBank/DDBJ databases">
        <title>Biosynthesis of antibiotic leucinostatins and their inhibition on Phytophthora in bio-control Purpureocillium lilacinum.</title>
        <authorList>
            <person name="Wang G."/>
            <person name="Liu Z."/>
            <person name="Lin R."/>
            <person name="Li E."/>
            <person name="Mao Z."/>
            <person name="Ling J."/>
            <person name="Yin W."/>
            <person name="Xie B."/>
        </authorList>
    </citation>
    <scope>NUCLEOTIDE SEQUENCE [LARGE SCALE GENOMIC DNA]</scope>
    <source>
        <strain evidence="3">PLBJ-1</strain>
    </source>
</reference>
<sequence>MLLSPQSKMELFVTVFILQILFGAVQCAVSSRPAARSHALNTYDPRGRERERDPTRFTGPNRPPKDVQNVEEARHEAELYNSCVQGIV</sequence>